<evidence type="ECO:0000256" key="1">
    <source>
        <dbReference type="ARBA" id="ARBA00023015"/>
    </source>
</evidence>
<feature type="region of interest" description="Disordered" evidence="4">
    <location>
        <begin position="1"/>
        <end position="21"/>
    </location>
</feature>
<evidence type="ECO:0000259" key="5">
    <source>
        <dbReference type="PROSITE" id="PS51077"/>
    </source>
</evidence>
<keyword evidence="2" id="KW-0238">DNA-binding</keyword>
<dbReference type="EMBL" id="AXSB02000003">
    <property type="protein sequence ID" value="ETH33066.1"/>
    <property type="molecule type" value="Genomic_DNA"/>
</dbReference>
<dbReference type="Proteomes" id="UP000018679">
    <property type="component" value="Unassembled WGS sequence"/>
</dbReference>
<dbReference type="Pfam" id="PF01614">
    <property type="entry name" value="IclR_C"/>
    <property type="match status" value="1"/>
</dbReference>
<dbReference type="Pfam" id="PF09339">
    <property type="entry name" value="HTH_IclR"/>
    <property type="match status" value="1"/>
</dbReference>
<evidence type="ECO:0000259" key="6">
    <source>
        <dbReference type="PROSITE" id="PS51078"/>
    </source>
</evidence>
<dbReference type="InterPro" id="IPR029016">
    <property type="entry name" value="GAF-like_dom_sf"/>
</dbReference>
<reference evidence="7 8" key="1">
    <citation type="journal article" date="2013" name="Genome Announc.">
        <title>Genome Sequences of 28 Bordetella pertussis U.S. Outbreak Strains Dating from 2010 to 2012.</title>
        <authorList>
            <person name="Harvill E.T."/>
            <person name="Goodfield L.L."/>
            <person name="Ivanov Y."/>
            <person name="Meyer J.A."/>
            <person name="Newth C."/>
            <person name="Cassiday P."/>
            <person name="Tondella M.L."/>
            <person name="Liao P."/>
            <person name="Zimmerman J."/>
            <person name="Meert K."/>
            <person name="Wessel D."/>
            <person name="Berger J."/>
            <person name="Dean J.M."/>
            <person name="Holubkov R."/>
            <person name="Burr J."/>
            <person name="Liu T."/>
            <person name="Brinkac L."/>
            <person name="Kim M."/>
            <person name="Losada L."/>
        </authorList>
    </citation>
    <scope>NUCLEOTIDE SEQUENCE [LARGE SCALE GENOMIC DNA]</scope>
    <source>
        <strain evidence="7 8">CHLA-26</strain>
    </source>
</reference>
<dbReference type="InterPro" id="IPR005471">
    <property type="entry name" value="Tscrpt_reg_IclR_N"/>
</dbReference>
<dbReference type="Gene3D" id="3.30.450.40">
    <property type="match status" value="1"/>
</dbReference>
<evidence type="ECO:0000313" key="8">
    <source>
        <dbReference type="Proteomes" id="UP000018679"/>
    </source>
</evidence>
<dbReference type="Gene3D" id="1.10.10.10">
    <property type="entry name" value="Winged helix-like DNA-binding domain superfamily/Winged helix DNA-binding domain"/>
    <property type="match status" value="1"/>
</dbReference>
<gene>
    <name evidence="7" type="ORF">L566_1155</name>
</gene>
<keyword evidence="1" id="KW-0805">Transcription regulation</keyword>
<dbReference type="GO" id="GO:0003677">
    <property type="term" value="F:DNA binding"/>
    <property type="evidence" value="ECO:0007669"/>
    <property type="project" value="UniProtKB-KW"/>
</dbReference>
<dbReference type="SUPFAM" id="SSF46785">
    <property type="entry name" value="Winged helix' DNA-binding domain"/>
    <property type="match status" value="1"/>
</dbReference>
<keyword evidence="3" id="KW-0804">Transcription</keyword>
<feature type="domain" description="IclR-ED" evidence="6">
    <location>
        <begin position="180"/>
        <end position="366"/>
    </location>
</feature>
<proteinExistence type="predicted"/>
<dbReference type="PROSITE" id="PS51078">
    <property type="entry name" value="ICLR_ED"/>
    <property type="match status" value="1"/>
</dbReference>
<organism evidence="7 8">
    <name type="scientific">Bordetella pertussis CHLA-26</name>
    <dbReference type="NCBI Taxonomy" id="1331284"/>
    <lineage>
        <taxon>Bacteria</taxon>
        <taxon>Pseudomonadati</taxon>
        <taxon>Pseudomonadota</taxon>
        <taxon>Betaproteobacteria</taxon>
        <taxon>Burkholderiales</taxon>
        <taxon>Alcaligenaceae</taxon>
        <taxon>Bordetella</taxon>
    </lineage>
</organism>
<dbReference type="SUPFAM" id="SSF55781">
    <property type="entry name" value="GAF domain-like"/>
    <property type="match status" value="1"/>
</dbReference>
<evidence type="ECO:0000256" key="3">
    <source>
        <dbReference type="ARBA" id="ARBA00023163"/>
    </source>
</evidence>
<evidence type="ECO:0000256" key="4">
    <source>
        <dbReference type="SAM" id="MobiDB-lite"/>
    </source>
</evidence>
<dbReference type="InterPro" id="IPR036390">
    <property type="entry name" value="WH_DNA-bd_sf"/>
</dbReference>
<accession>A0AAI9J694</accession>
<evidence type="ECO:0000313" key="7">
    <source>
        <dbReference type="EMBL" id="ETH33066.1"/>
    </source>
</evidence>
<dbReference type="AlphaFoldDB" id="A0AAI9J694"/>
<evidence type="ECO:0000256" key="2">
    <source>
        <dbReference type="ARBA" id="ARBA00023125"/>
    </source>
</evidence>
<dbReference type="GO" id="GO:0045892">
    <property type="term" value="P:negative regulation of DNA-templated transcription"/>
    <property type="evidence" value="ECO:0007669"/>
    <property type="project" value="TreeGrafter"/>
</dbReference>
<dbReference type="PANTHER" id="PTHR30136:SF24">
    <property type="entry name" value="HTH-TYPE TRANSCRIPTIONAL REPRESSOR ALLR"/>
    <property type="match status" value="1"/>
</dbReference>
<protein>
    <submittedName>
        <fullName evidence="7">Transcriptional regulator, IclR family, C-terminal domain protein</fullName>
    </submittedName>
</protein>
<feature type="compositionally biased region" description="Low complexity" evidence="4">
    <location>
        <begin position="1"/>
        <end position="14"/>
    </location>
</feature>
<sequence length="375" mass="40596">MGAMPAARASGRATSARRRMREVGSIRSSLGWRRGRRMGCASKTRCVRPGRPLKKISLDFRNFVSIFDYDKNRADVRTLVFAPMPPQKGYAARPDQNPSGPPARAFLSEPMATEKLPPLERYIRMLELLTAFPDGLALSELSAMIELPKASAHRLIKTLQELELAATSSPGSATYVTGPRLRKLAFMSADAQWVVAILRPFLRELTQEMGETAFVARLEGASVRTIAFEAPETPWRGFILPGYEMHPNAAASAKAILAFQDAATLKRALREPFEKLTPQTNLSKERLLEEYAAIRQSGVATCIGEIDEGLAAVAVPIEVGGAAGLYSLGLTGPMNRVMALGVERAAERMMAYAARMASGLSAGLSAESTRAAGLS</sequence>
<name>A0AAI9J694_BORPT</name>
<comment type="caution">
    <text evidence="7">The sequence shown here is derived from an EMBL/GenBank/DDBJ whole genome shotgun (WGS) entry which is preliminary data.</text>
</comment>
<feature type="domain" description="HTH iclR-type" evidence="5">
    <location>
        <begin position="116"/>
        <end position="179"/>
    </location>
</feature>
<dbReference type="InterPro" id="IPR036388">
    <property type="entry name" value="WH-like_DNA-bd_sf"/>
</dbReference>
<dbReference type="InterPro" id="IPR050707">
    <property type="entry name" value="HTH_MetabolicPath_Reg"/>
</dbReference>
<dbReference type="InterPro" id="IPR014757">
    <property type="entry name" value="Tscrpt_reg_IclR_C"/>
</dbReference>
<dbReference type="GO" id="GO:0003700">
    <property type="term" value="F:DNA-binding transcription factor activity"/>
    <property type="evidence" value="ECO:0007669"/>
    <property type="project" value="TreeGrafter"/>
</dbReference>
<dbReference type="PROSITE" id="PS51077">
    <property type="entry name" value="HTH_ICLR"/>
    <property type="match status" value="1"/>
</dbReference>
<dbReference type="SMART" id="SM00346">
    <property type="entry name" value="HTH_ICLR"/>
    <property type="match status" value="1"/>
</dbReference>
<dbReference type="PANTHER" id="PTHR30136">
    <property type="entry name" value="HELIX-TURN-HELIX TRANSCRIPTIONAL REGULATOR, ICLR FAMILY"/>
    <property type="match status" value="1"/>
</dbReference>